<evidence type="ECO:0000313" key="2">
    <source>
        <dbReference type="Proteomes" id="UP000199529"/>
    </source>
</evidence>
<sequence length="196" mass="22042">MDTAQQATLGLLEQLSDRLPQRRLAPYRALGEAGETAQLLNEMCKMLVARHTEVTPAEKEALTRLLDTVPTGDYDYLRNRDKTLAAIEVADQPRVVTREDLRKLSADSHTLLERLADRLPPDRLEEYRTLSHVGEWSMLVDLLSASLVTRQIPVSPSERDALAALLNWFRPAAVADLAYIRDRENTLASLNVTDQP</sequence>
<dbReference type="AlphaFoldDB" id="A0A1H3G5B3"/>
<keyword evidence="2" id="KW-1185">Reference proteome</keyword>
<protein>
    <submittedName>
        <fullName evidence="1">Uncharacterized protein</fullName>
    </submittedName>
</protein>
<accession>A0A1H3G5B3</accession>
<evidence type="ECO:0000313" key="1">
    <source>
        <dbReference type="EMBL" id="SDX98235.1"/>
    </source>
</evidence>
<dbReference type="EMBL" id="FNOK01000018">
    <property type="protein sequence ID" value="SDX98235.1"/>
    <property type="molecule type" value="Genomic_DNA"/>
</dbReference>
<reference evidence="2" key="1">
    <citation type="submission" date="2016-10" db="EMBL/GenBank/DDBJ databases">
        <authorList>
            <person name="Varghese N."/>
            <person name="Submissions S."/>
        </authorList>
    </citation>
    <scope>NUCLEOTIDE SEQUENCE [LARGE SCALE GENOMIC DNA]</scope>
    <source>
        <strain evidence="2">CGMCC 4.3530</strain>
    </source>
</reference>
<organism evidence="1 2">
    <name type="scientific">Saccharopolyspora shandongensis</name>
    <dbReference type="NCBI Taxonomy" id="418495"/>
    <lineage>
        <taxon>Bacteria</taxon>
        <taxon>Bacillati</taxon>
        <taxon>Actinomycetota</taxon>
        <taxon>Actinomycetes</taxon>
        <taxon>Pseudonocardiales</taxon>
        <taxon>Pseudonocardiaceae</taxon>
        <taxon>Saccharopolyspora</taxon>
    </lineage>
</organism>
<name>A0A1H3G5B3_9PSEU</name>
<proteinExistence type="predicted"/>
<dbReference type="Proteomes" id="UP000199529">
    <property type="component" value="Unassembled WGS sequence"/>
</dbReference>
<gene>
    <name evidence="1" type="ORF">SAMN05216215_101846</name>
</gene>